<feature type="disulfide bond" evidence="19">
    <location>
        <begin position="43"/>
        <end position="121"/>
    </location>
</feature>
<evidence type="ECO:0000256" key="2">
    <source>
        <dbReference type="ARBA" id="ARBA00002322"/>
    </source>
</evidence>
<dbReference type="GO" id="GO:0046872">
    <property type="term" value="F:metal ion binding"/>
    <property type="evidence" value="ECO:0007669"/>
    <property type="project" value="UniProtKB-UniRule"/>
</dbReference>
<evidence type="ECO:0000256" key="3">
    <source>
        <dbReference type="ARBA" id="ARBA00004613"/>
    </source>
</evidence>
<dbReference type="CDD" id="cd00693">
    <property type="entry name" value="secretory_peroxidase"/>
    <property type="match status" value="1"/>
</dbReference>
<feature type="binding site" description="axial binding residue" evidence="17">
    <location>
        <position position="200"/>
    </location>
    <ligand>
        <name>heme b</name>
        <dbReference type="ChEBI" id="CHEBI:60344"/>
    </ligand>
    <ligandPart>
        <name>Fe</name>
        <dbReference type="ChEBI" id="CHEBI:18248"/>
    </ligandPart>
</feature>
<evidence type="ECO:0000256" key="13">
    <source>
        <dbReference type="ARBA" id="ARBA00023157"/>
    </source>
</evidence>
<dbReference type="EC" id="1.11.1.7" evidence="5 20"/>
<feature type="binding site" evidence="17">
    <location>
        <position position="245"/>
    </location>
    <ligand>
        <name>Ca(2+)</name>
        <dbReference type="ChEBI" id="CHEBI:29108"/>
        <label>2</label>
    </ligand>
</feature>
<comment type="catalytic activity">
    <reaction evidence="1 20">
        <text>2 a phenolic donor + H2O2 = 2 a phenolic radical donor + 2 H2O</text>
        <dbReference type="Rhea" id="RHEA:56136"/>
        <dbReference type="ChEBI" id="CHEBI:15377"/>
        <dbReference type="ChEBI" id="CHEBI:16240"/>
        <dbReference type="ChEBI" id="CHEBI:139520"/>
        <dbReference type="ChEBI" id="CHEBI:139521"/>
        <dbReference type="EC" id="1.11.1.7"/>
    </reaction>
</comment>
<feature type="binding site" evidence="16">
    <location>
        <position position="170"/>
    </location>
    <ligand>
        <name>substrate</name>
    </ligand>
</feature>
<evidence type="ECO:0000256" key="14">
    <source>
        <dbReference type="ARBA" id="ARBA00023180"/>
    </source>
</evidence>
<keyword evidence="13 19" id="KW-1015">Disulfide bond</keyword>
<feature type="binding site" evidence="17">
    <location>
        <position position="253"/>
    </location>
    <ligand>
        <name>Ca(2+)</name>
        <dbReference type="ChEBI" id="CHEBI:29108"/>
        <label>2</label>
    </ligand>
</feature>
<dbReference type="PRINTS" id="PR00461">
    <property type="entry name" value="PLPEROXIDASE"/>
</dbReference>
<dbReference type="PROSITE" id="PS00436">
    <property type="entry name" value="PEROXIDASE_2"/>
    <property type="match status" value="1"/>
</dbReference>
<dbReference type="InterPro" id="IPR000823">
    <property type="entry name" value="Peroxidase_pln"/>
</dbReference>
<keyword evidence="8 17" id="KW-0479">Metal-binding</keyword>
<dbReference type="SUPFAM" id="SSF48113">
    <property type="entry name" value="Heme-dependent peroxidases"/>
    <property type="match status" value="1"/>
</dbReference>
<gene>
    <name evidence="22" type="ORF">Ddye_012803</name>
</gene>
<dbReference type="InterPro" id="IPR002016">
    <property type="entry name" value="Haem_peroxidase"/>
</dbReference>
<keyword evidence="14" id="KW-0325">Glycoprotein</keyword>
<dbReference type="PROSITE" id="PS00435">
    <property type="entry name" value="PEROXIDASE_1"/>
    <property type="match status" value="1"/>
</dbReference>
<feature type="binding site" evidence="17">
    <location>
        <position position="75"/>
    </location>
    <ligand>
        <name>Ca(2+)</name>
        <dbReference type="ChEBI" id="CHEBI:29108"/>
        <label>1</label>
    </ligand>
</feature>
<feature type="binding site" evidence="17">
    <location>
        <position position="94"/>
    </location>
    <ligand>
        <name>Ca(2+)</name>
        <dbReference type="ChEBI" id="CHEBI:29108"/>
        <label>1</label>
    </ligand>
</feature>
<feature type="disulfide bond" evidence="19">
    <location>
        <begin position="76"/>
        <end position="79"/>
    </location>
</feature>
<proteinExistence type="inferred from homology"/>
<keyword evidence="12 17" id="KW-0408">Iron</keyword>
<dbReference type="InterPro" id="IPR019793">
    <property type="entry name" value="Peroxidases_heam-ligand_BS"/>
</dbReference>
<evidence type="ECO:0000259" key="21">
    <source>
        <dbReference type="PROSITE" id="PS50873"/>
    </source>
</evidence>
<feature type="binding site" evidence="17">
    <location>
        <position position="78"/>
    </location>
    <ligand>
        <name>Ca(2+)</name>
        <dbReference type="ChEBI" id="CHEBI:29108"/>
        <label>1</label>
    </ligand>
</feature>
<dbReference type="Pfam" id="PF00141">
    <property type="entry name" value="peroxidase"/>
    <property type="match status" value="1"/>
</dbReference>
<evidence type="ECO:0000313" key="23">
    <source>
        <dbReference type="Proteomes" id="UP001280121"/>
    </source>
</evidence>
<keyword evidence="20" id="KW-0964">Secreted</keyword>
<dbReference type="FunFam" id="1.10.420.10:FF:000006">
    <property type="entry name" value="Peroxidase"/>
    <property type="match status" value="1"/>
</dbReference>
<comment type="cofactor">
    <cofactor evidence="17 20">
        <name>Ca(2+)</name>
        <dbReference type="ChEBI" id="CHEBI:29108"/>
    </cofactor>
    <text evidence="17 20">Binds 2 calcium ions per subunit.</text>
</comment>
<comment type="subcellular location">
    <subcellularLocation>
        <location evidence="3 20">Secreted</location>
    </subcellularLocation>
</comment>
<keyword evidence="20" id="KW-0376">Hydrogen peroxide</keyword>
<keyword evidence="11 20" id="KW-0560">Oxidoreductase</keyword>
<feature type="binding site" evidence="17">
    <location>
        <position position="80"/>
    </location>
    <ligand>
        <name>Ca(2+)</name>
        <dbReference type="ChEBI" id="CHEBI:29108"/>
        <label>1</label>
    </ligand>
</feature>
<evidence type="ECO:0000256" key="6">
    <source>
        <dbReference type="ARBA" id="ARBA00022559"/>
    </source>
</evidence>
<dbReference type="GO" id="GO:0006979">
    <property type="term" value="P:response to oxidative stress"/>
    <property type="evidence" value="ECO:0007669"/>
    <property type="project" value="UniProtKB-UniRule"/>
</dbReference>
<comment type="caution">
    <text evidence="22">The sequence shown here is derived from an EMBL/GenBank/DDBJ whole genome shotgun (WGS) entry which is preliminary data.</text>
</comment>
<evidence type="ECO:0000256" key="12">
    <source>
        <dbReference type="ARBA" id="ARBA00023004"/>
    </source>
</evidence>
<keyword evidence="6 20" id="KW-0575">Peroxidase</keyword>
<dbReference type="GO" id="GO:0140825">
    <property type="term" value="F:lactoperoxidase activity"/>
    <property type="evidence" value="ECO:0007669"/>
    <property type="project" value="UniProtKB-EC"/>
</dbReference>
<keyword evidence="10 17" id="KW-0106">Calcium</keyword>
<evidence type="ECO:0000256" key="8">
    <source>
        <dbReference type="ARBA" id="ARBA00022723"/>
    </source>
</evidence>
<dbReference type="GO" id="GO:0042744">
    <property type="term" value="P:hydrogen peroxide catabolic process"/>
    <property type="evidence" value="ECO:0007669"/>
    <property type="project" value="UniProtKB-KW"/>
</dbReference>
<comment type="function">
    <text evidence="2">Removal of H(2)O(2), oxidation of toxic reductants, biosynthesis and degradation of lignin, suberization, auxin catabolism, response to environmental stresses such as wounding, pathogen attack and oxidative stress. These functions might be dependent on each isozyme/isoform in each plant tissue.</text>
</comment>
<feature type="domain" description="Plant heme peroxidase family profile" evidence="21">
    <location>
        <begin position="33"/>
        <end position="325"/>
    </location>
</feature>
<accession>A0AAE0CJ02</accession>
<dbReference type="GO" id="GO:0020037">
    <property type="term" value="F:heme binding"/>
    <property type="evidence" value="ECO:0007669"/>
    <property type="project" value="UniProtKB-UniRule"/>
</dbReference>
<dbReference type="PANTHER" id="PTHR31388">
    <property type="entry name" value="PEROXIDASE 72-RELATED"/>
    <property type="match status" value="1"/>
</dbReference>
<comment type="similarity">
    <text evidence="4">Belongs to the peroxidase family. Ascorbate peroxidase subfamily.</text>
</comment>
<dbReference type="AlphaFoldDB" id="A0AAE0CJ02"/>
<feature type="disulfide bond" evidence="19">
    <location>
        <begin position="207"/>
        <end position="232"/>
    </location>
</feature>
<evidence type="ECO:0000256" key="19">
    <source>
        <dbReference type="PIRSR" id="PIRSR600823-5"/>
    </source>
</evidence>
<dbReference type="Gene3D" id="1.10.420.10">
    <property type="entry name" value="Peroxidase, domain 2"/>
    <property type="match status" value="1"/>
</dbReference>
<dbReference type="FunFam" id="1.10.520.10:FF:000009">
    <property type="entry name" value="Peroxidase"/>
    <property type="match status" value="1"/>
</dbReference>
<evidence type="ECO:0000256" key="17">
    <source>
        <dbReference type="PIRSR" id="PIRSR600823-3"/>
    </source>
</evidence>
<dbReference type="InterPro" id="IPR019794">
    <property type="entry name" value="Peroxidases_AS"/>
</dbReference>
<dbReference type="InterPro" id="IPR033905">
    <property type="entry name" value="Secretory_peroxidase"/>
</dbReference>
<dbReference type="PROSITE" id="PS50873">
    <property type="entry name" value="PEROXIDASE_4"/>
    <property type="match status" value="1"/>
</dbReference>
<evidence type="ECO:0000256" key="7">
    <source>
        <dbReference type="ARBA" id="ARBA00022617"/>
    </source>
</evidence>
<reference evidence="22" key="1">
    <citation type="journal article" date="2023" name="Plant J.">
        <title>Genome sequences and population genomics provide insights into the demographic history, inbreeding, and mutation load of two 'living fossil' tree species of Dipteronia.</title>
        <authorList>
            <person name="Feng Y."/>
            <person name="Comes H.P."/>
            <person name="Chen J."/>
            <person name="Zhu S."/>
            <person name="Lu R."/>
            <person name="Zhang X."/>
            <person name="Li P."/>
            <person name="Qiu J."/>
            <person name="Olsen K.M."/>
            <person name="Qiu Y."/>
        </authorList>
    </citation>
    <scope>NUCLEOTIDE SEQUENCE</scope>
    <source>
        <strain evidence="22">KIB01</strain>
    </source>
</reference>
<comment type="cofactor">
    <cofactor evidence="17 20">
        <name>heme b</name>
        <dbReference type="ChEBI" id="CHEBI:60344"/>
    </cofactor>
    <text evidence="17 20">Binds 1 heme b (iron(II)-protoporphyrin IX) group per subunit.</text>
</comment>
<evidence type="ECO:0000256" key="4">
    <source>
        <dbReference type="ARBA" id="ARBA00006873"/>
    </source>
</evidence>
<evidence type="ECO:0000313" key="22">
    <source>
        <dbReference type="EMBL" id="KAK2652947.1"/>
    </source>
</evidence>
<evidence type="ECO:0000256" key="20">
    <source>
        <dbReference type="RuleBase" id="RU362060"/>
    </source>
</evidence>
<keyword evidence="9 20" id="KW-0732">Signal</keyword>
<keyword evidence="7 20" id="KW-0349">Heme</keyword>
<sequence length="325" mass="35221">MAFYSQHNSFCIFMMMMMMMMMLLFSFQLAFAQLSSDYYSTACPKALSTIRTAVTKAVFKEHRMGASLLRLHFHDCFGCDASVLLDDTSSLKGEKTAGPNANSLRGFEVIDTIKSQVESICPGVVSCADILAVAARDSVAVLGGPSWIVELGRRDSTSASYKAASSNNLPSPLMDVSDLISAFSNKGFTAKEMVALSGAHSIGQARCLTFRDRLHNETNIDSAFARSLKSNCPSSGSDDNLSSLDTTSPVLFDNAYFKNLVNNKGLFHSDQQLFSGGATDAQVTTYSNNFASFYMDFGNAMVKMGNLSPLTGTDGQIRTNCHKLN</sequence>
<dbReference type="InterPro" id="IPR010255">
    <property type="entry name" value="Haem_peroxidase_sf"/>
</dbReference>
<feature type="site" description="Transition state stabilizer" evidence="18">
    <location>
        <position position="70"/>
    </location>
</feature>
<protein>
    <recommendedName>
        <fullName evidence="5 20">Peroxidase</fullName>
        <ecNumber evidence="5 20">1.11.1.7</ecNumber>
    </recommendedName>
</protein>
<evidence type="ECO:0000256" key="10">
    <source>
        <dbReference type="ARBA" id="ARBA00022837"/>
    </source>
</evidence>
<evidence type="ECO:0000256" key="5">
    <source>
        <dbReference type="ARBA" id="ARBA00012313"/>
    </source>
</evidence>
<dbReference type="Gene3D" id="1.10.520.10">
    <property type="match status" value="1"/>
</dbReference>
<feature type="signal peptide" evidence="20">
    <location>
        <begin position="1"/>
        <end position="32"/>
    </location>
</feature>
<evidence type="ECO:0000256" key="1">
    <source>
        <dbReference type="ARBA" id="ARBA00000189"/>
    </source>
</evidence>
<dbReference type="PANTHER" id="PTHR31388:SF257">
    <property type="entry name" value="PEROXIDASE"/>
    <property type="match status" value="1"/>
</dbReference>
<evidence type="ECO:0000256" key="9">
    <source>
        <dbReference type="ARBA" id="ARBA00022729"/>
    </source>
</evidence>
<name>A0AAE0CJ02_9ROSI</name>
<evidence type="ECO:0000256" key="11">
    <source>
        <dbReference type="ARBA" id="ARBA00023002"/>
    </source>
</evidence>
<feature type="chain" id="PRO_5041781178" description="Peroxidase" evidence="20">
    <location>
        <begin position="33"/>
        <end position="325"/>
    </location>
</feature>
<dbReference type="PRINTS" id="PR00458">
    <property type="entry name" value="PEROXIDASE"/>
</dbReference>
<feature type="binding site" evidence="17">
    <location>
        <position position="82"/>
    </location>
    <ligand>
        <name>Ca(2+)</name>
        <dbReference type="ChEBI" id="CHEBI:29108"/>
        <label>1</label>
    </ligand>
</feature>
<dbReference type="GO" id="GO:0005576">
    <property type="term" value="C:extracellular region"/>
    <property type="evidence" value="ECO:0007669"/>
    <property type="project" value="UniProtKB-SubCell"/>
</dbReference>
<feature type="active site" description="Proton acceptor" evidence="15">
    <location>
        <position position="74"/>
    </location>
</feature>
<comment type="similarity">
    <text evidence="20">Belongs to the peroxidase family. Classical plant (class III) peroxidase subfamily.</text>
</comment>
<evidence type="ECO:0000256" key="16">
    <source>
        <dbReference type="PIRSR" id="PIRSR600823-2"/>
    </source>
</evidence>
<evidence type="ECO:0000256" key="18">
    <source>
        <dbReference type="PIRSR" id="PIRSR600823-4"/>
    </source>
</evidence>
<organism evidence="22 23">
    <name type="scientific">Dipteronia dyeriana</name>
    <dbReference type="NCBI Taxonomy" id="168575"/>
    <lineage>
        <taxon>Eukaryota</taxon>
        <taxon>Viridiplantae</taxon>
        <taxon>Streptophyta</taxon>
        <taxon>Embryophyta</taxon>
        <taxon>Tracheophyta</taxon>
        <taxon>Spermatophyta</taxon>
        <taxon>Magnoliopsida</taxon>
        <taxon>eudicotyledons</taxon>
        <taxon>Gunneridae</taxon>
        <taxon>Pentapetalae</taxon>
        <taxon>rosids</taxon>
        <taxon>malvids</taxon>
        <taxon>Sapindales</taxon>
        <taxon>Sapindaceae</taxon>
        <taxon>Hippocastanoideae</taxon>
        <taxon>Acereae</taxon>
        <taxon>Dipteronia</taxon>
    </lineage>
</organism>
<dbReference type="EMBL" id="JANJYI010000004">
    <property type="protein sequence ID" value="KAK2652947.1"/>
    <property type="molecule type" value="Genomic_DNA"/>
</dbReference>
<evidence type="ECO:0000256" key="15">
    <source>
        <dbReference type="PIRSR" id="PIRSR600823-1"/>
    </source>
</evidence>
<dbReference type="Proteomes" id="UP001280121">
    <property type="component" value="Unassembled WGS sequence"/>
</dbReference>
<feature type="disulfide bond" evidence="19">
    <location>
        <begin position="127"/>
        <end position="321"/>
    </location>
</feature>
<keyword evidence="23" id="KW-1185">Reference proteome</keyword>